<dbReference type="Gene3D" id="3.30.760.10">
    <property type="entry name" value="RNA Cap, Translation Initiation Factor Eif4e"/>
    <property type="match status" value="1"/>
</dbReference>
<sequence>MSTPLDVRAAEYSPSFAVTMKKTAAAAPPRLPAPAKSKISVTRTGVNTTYPMPPPPPPMPEKNYAPFFAAGCQTFAASKAWMPPLQPASPLPPMHSAPPTASVVSNSIPPSSPATAPGERSPAVAARSVPTRFSPATVPRHHMNPNATEFMPGRRNGPDGGLEALPTSTADMELAKTPAGAAAAAVHAPSLPGAARRSLQNSPIIQPSRLSAKSASEIEAISKNSALNAAAAAYVPQRTLARVVLTQPSPLALAPSEDPAKDNIEMMLDDLWCLFYLPTTLGENIKEEDYNPTLVFRVDSILTFWRVVNNIAAPSELQLSTLYLFRDGIDPKWEDPANRDGGIVKVKATAAQVDEAWELLLCRTIGDSWSPSVRETVNGVVLKVRERAYWLELWVTKNSSALQKDLAELWHPILGASFATTYLTHAMMQERSHAAAALAAEKQKKNRRRY</sequence>
<dbReference type="SUPFAM" id="SSF55418">
    <property type="entry name" value="eIF4e-like"/>
    <property type="match status" value="1"/>
</dbReference>
<dbReference type="InterPro" id="IPR001040">
    <property type="entry name" value="TIF_eIF_4E"/>
</dbReference>
<dbReference type="PANTHER" id="PTHR11960:SF18">
    <property type="entry name" value="EUKARYOTIC TRANSLATION INITIATION FACTOR 4E HOMOLOGOUS PROTEIN, ISOFORM B"/>
    <property type="match status" value="1"/>
</dbReference>
<evidence type="ECO:0000256" key="2">
    <source>
        <dbReference type="SAM" id="MobiDB-lite"/>
    </source>
</evidence>
<name>A0A6J8FJC4_LEIDO</name>
<dbReference type="AlphaFoldDB" id="A0A6J8FJC4"/>
<dbReference type="Pfam" id="PF01652">
    <property type="entry name" value="IF4E"/>
    <property type="match status" value="1"/>
</dbReference>
<keyword evidence="1" id="KW-0648">Protein biosynthesis</keyword>
<reference evidence="3" key="1">
    <citation type="submission" date="2020-06" db="EMBL/GenBank/DDBJ databases">
        <authorList>
            <person name="Camacho E."/>
            <person name="Gonzalez-de la Fuente S."/>
            <person name="Rastrojo A."/>
            <person name="Peiro-Pastor R."/>
            <person name="Solana JC."/>
            <person name="Tabera L."/>
            <person name="Gamarro F."/>
            <person name="Carrasco-Ramiro F."/>
            <person name="Requena JM."/>
            <person name="Aguado B."/>
        </authorList>
    </citation>
    <scope>NUCLEOTIDE SEQUENCE</scope>
</reference>
<dbReference type="VEuPathDB" id="TriTrypDB:LDHU3_30.0640"/>
<keyword evidence="1" id="KW-0396">Initiation factor</keyword>
<dbReference type="PANTHER" id="PTHR11960">
    <property type="entry name" value="EUKARYOTIC TRANSLATION INITIATION FACTOR 4E RELATED"/>
    <property type="match status" value="1"/>
</dbReference>
<evidence type="ECO:0000313" key="3">
    <source>
        <dbReference type="EMBL" id="CAC5432064.1"/>
    </source>
</evidence>
<dbReference type="VEuPathDB" id="TriTrypDB:LdCL_300009700"/>
<dbReference type="FunFam" id="3.30.760.10:FF:000020">
    <property type="entry name" value="Eukaryotic translation initiation factor 4E, putative"/>
    <property type="match status" value="1"/>
</dbReference>
<dbReference type="InterPro" id="IPR023398">
    <property type="entry name" value="TIF_eIF4e-like"/>
</dbReference>
<accession>A0A6J8FJC4</accession>
<proteinExistence type="inferred from homology"/>
<dbReference type="Proteomes" id="UP000601710">
    <property type="component" value="Chromosome 30"/>
</dbReference>
<dbReference type="GO" id="GO:0000340">
    <property type="term" value="F:RNA 7-methylguanosine cap binding"/>
    <property type="evidence" value="ECO:0007669"/>
    <property type="project" value="TreeGrafter"/>
</dbReference>
<dbReference type="EMBL" id="LR812650">
    <property type="protein sequence ID" value="CAC5432064.1"/>
    <property type="molecule type" value="Genomic_DNA"/>
</dbReference>
<organism evidence="3 4">
    <name type="scientific">Leishmania donovani</name>
    <dbReference type="NCBI Taxonomy" id="5661"/>
    <lineage>
        <taxon>Eukaryota</taxon>
        <taxon>Discoba</taxon>
        <taxon>Euglenozoa</taxon>
        <taxon>Kinetoplastea</taxon>
        <taxon>Metakinetoplastina</taxon>
        <taxon>Trypanosomatida</taxon>
        <taxon>Trypanosomatidae</taxon>
        <taxon>Leishmaniinae</taxon>
        <taxon>Leishmania</taxon>
    </lineage>
</organism>
<evidence type="ECO:0000313" key="4">
    <source>
        <dbReference type="Proteomes" id="UP000601710"/>
    </source>
</evidence>
<dbReference type="GO" id="GO:0016281">
    <property type="term" value="C:eukaryotic translation initiation factor 4F complex"/>
    <property type="evidence" value="ECO:0007669"/>
    <property type="project" value="TreeGrafter"/>
</dbReference>
<feature type="region of interest" description="Disordered" evidence="2">
    <location>
        <begin position="91"/>
        <end position="155"/>
    </location>
</feature>
<dbReference type="VEuPathDB" id="TriTrypDB:LdBPK_300460.1"/>
<dbReference type="GO" id="GO:0003743">
    <property type="term" value="F:translation initiation factor activity"/>
    <property type="evidence" value="ECO:0007669"/>
    <property type="project" value="UniProtKB-KW"/>
</dbReference>
<protein>
    <submittedName>
        <fullName evidence="3">Eukaryotic_translation_initiation_factor_4E_putat ive/GeneDB:LmjF.30.0450</fullName>
    </submittedName>
</protein>
<gene>
    <name evidence="3" type="ORF">LDHU3_30.0640</name>
</gene>
<comment type="similarity">
    <text evidence="1">Belongs to the eukaryotic initiation factor 4E family.</text>
</comment>
<evidence type="ECO:0000256" key="1">
    <source>
        <dbReference type="RuleBase" id="RU004374"/>
    </source>
</evidence>
<keyword evidence="1" id="KW-0694">RNA-binding</keyword>